<dbReference type="AlphaFoldDB" id="A0A857EZE3"/>
<keyword evidence="2" id="KW-0732">Signal</keyword>
<evidence type="ECO:0008006" key="5">
    <source>
        <dbReference type="Google" id="ProtNLM"/>
    </source>
</evidence>
<keyword evidence="4" id="KW-1185">Reference proteome</keyword>
<feature type="region of interest" description="Disordered" evidence="1">
    <location>
        <begin position="27"/>
        <end position="85"/>
    </location>
</feature>
<accession>A0A857EZE3</accession>
<evidence type="ECO:0000313" key="4">
    <source>
        <dbReference type="Proteomes" id="UP000464402"/>
    </source>
</evidence>
<dbReference type="KEGG" id="yca:F0T03_09385"/>
<reference evidence="4" key="1">
    <citation type="submission" date="2019-09" db="EMBL/GenBank/DDBJ databases">
        <title>Yersinia canariae sp. nov., isolated from a human yersiniosis case.</title>
        <authorList>
            <person name="Nguyen S.V."/>
            <person name="Greig D."/>
            <person name="Hurley D."/>
            <person name="Cao Y."/>
            <person name="McCabe E."/>
            <person name="Mitchell M."/>
            <person name="Jenkins C."/>
            <person name="Fanning S."/>
        </authorList>
    </citation>
    <scope>NUCLEOTIDE SEQUENCE [LARGE SCALE GENOMIC DNA]</scope>
    <source>
        <strain evidence="4">NCTC 14382</strain>
    </source>
</reference>
<proteinExistence type="predicted"/>
<dbReference type="EMBL" id="CP043727">
    <property type="protein sequence ID" value="QHB32354.1"/>
    <property type="molecule type" value="Genomic_DNA"/>
</dbReference>
<evidence type="ECO:0000313" key="3">
    <source>
        <dbReference type="EMBL" id="QHB32354.1"/>
    </source>
</evidence>
<gene>
    <name evidence="3" type="ORF">F0T03_09385</name>
</gene>
<organism evidence="3 4">
    <name type="scientific">Yersinia canariae</name>
    <dbReference type="NCBI Taxonomy" id="2607663"/>
    <lineage>
        <taxon>Bacteria</taxon>
        <taxon>Pseudomonadati</taxon>
        <taxon>Pseudomonadota</taxon>
        <taxon>Gammaproteobacteria</taxon>
        <taxon>Enterobacterales</taxon>
        <taxon>Yersiniaceae</taxon>
        <taxon>Yersinia</taxon>
    </lineage>
</organism>
<protein>
    <recommendedName>
        <fullName evidence="5">Secreted protein</fullName>
    </recommendedName>
</protein>
<sequence length="85" mass="9276">MKTLFMIYISAILFFNTATGYAAQTAHNEIKKPSGETCKRPPAPPKDKNGHPLPPPRENNSHAAKGQPPHEGKPLCAPPHDNKKP</sequence>
<feature type="compositionally biased region" description="Basic and acidic residues" evidence="1">
    <location>
        <begin position="28"/>
        <end position="50"/>
    </location>
</feature>
<evidence type="ECO:0000256" key="2">
    <source>
        <dbReference type="SAM" id="SignalP"/>
    </source>
</evidence>
<feature type="chain" id="PRO_5032337833" description="Secreted protein" evidence="2">
    <location>
        <begin position="23"/>
        <end position="85"/>
    </location>
</feature>
<feature type="signal peptide" evidence="2">
    <location>
        <begin position="1"/>
        <end position="22"/>
    </location>
</feature>
<evidence type="ECO:0000256" key="1">
    <source>
        <dbReference type="SAM" id="MobiDB-lite"/>
    </source>
</evidence>
<dbReference type="Proteomes" id="UP000464402">
    <property type="component" value="Chromosome"/>
</dbReference>
<name>A0A857EZE3_9GAMM</name>